<gene>
    <name evidence="1" type="ORF">LTR37_020534</name>
</gene>
<reference evidence="1" key="1">
    <citation type="submission" date="2023-07" db="EMBL/GenBank/DDBJ databases">
        <title>Black Yeasts Isolated from many extreme environments.</title>
        <authorList>
            <person name="Coleine C."/>
            <person name="Stajich J.E."/>
            <person name="Selbmann L."/>
        </authorList>
    </citation>
    <scope>NUCLEOTIDE SEQUENCE</scope>
    <source>
        <strain evidence="1">CCFEE 5714</strain>
    </source>
</reference>
<keyword evidence="2" id="KW-1185">Reference proteome</keyword>
<evidence type="ECO:0000313" key="1">
    <source>
        <dbReference type="EMBL" id="KAK3683121.1"/>
    </source>
</evidence>
<name>A0ACC3MAY2_9PEZI</name>
<protein>
    <submittedName>
        <fullName evidence="1">Uncharacterized protein</fullName>
    </submittedName>
</protein>
<accession>A0ACC3MAY2</accession>
<comment type="caution">
    <text evidence="1">The sequence shown here is derived from an EMBL/GenBank/DDBJ whole genome shotgun (WGS) entry which is preliminary data.</text>
</comment>
<dbReference type="EMBL" id="JAUTXU010000367">
    <property type="protein sequence ID" value="KAK3683121.1"/>
    <property type="molecule type" value="Genomic_DNA"/>
</dbReference>
<dbReference type="Proteomes" id="UP001281147">
    <property type="component" value="Unassembled WGS sequence"/>
</dbReference>
<sequence>MSKIYTPSISDGDMHTPSHKNSHRKAQGALRENNKKPMKSNITNKVKSKHAGATLNGDSQGEDEDGDSSAIEDVNSADKEADVFALSGNQQHGVSKAARRLAGHELKDDDVLTDISMTDAEQVTAGAEQDSELSDDEDYGDVDNVSDSEGSESETEDNVLRSAEEDLIKEFQKDEQRINAITMTTNMNEMAIHEDEALARRLSLQSSESQTDGFAPVFDMDQDPFFGLSKDADEYTQMWNDAETALWRMPDTVRDTSDPATTNQKRVRFEETRSRSSSRSESEDPNDTFPDLLDASDHAGLKQQFELSAETEYGISYGDFHESESVYDFEDEDEKLAFQIDEASDSADETSSYDSDDEGDTTDEETAEEQIAKLEERKKAACKASADTPSTPRTPLLKRRAITPATRSGSTPRPVTPKEGKGPRTGTFAIDPTRASMTTDPMGRNIQILPPSRPPEKDRAFWERARTANSSRDGSPRGSFLTIPSPRADSIPPRPFTAQSTLGSMFNGNLDILRNNDTNNIAVEMFPTIMNRTQSSFTSFSATEDSDTDRQVDMDMQDFIQLDDSDSDSDGPPTGAIASPTGSSMYSSFTPDGGRERRSSDLLDHFDQCHGAVGSFRRNQQIAKQVSSLASHPAKRASAHEYNALQKGRRGAANTPMTPARKKRASQDLTPSHAGVRKSISSPLAARRPRSRGNSLAYATPELLQTLARSPFE</sequence>
<evidence type="ECO:0000313" key="2">
    <source>
        <dbReference type="Proteomes" id="UP001281147"/>
    </source>
</evidence>
<proteinExistence type="predicted"/>
<organism evidence="1 2">
    <name type="scientific">Vermiconidia calcicola</name>
    <dbReference type="NCBI Taxonomy" id="1690605"/>
    <lineage>
        <taxon>Eukaryota</taxon>
        <taxon>Fungi</taxon>
        <taxon>Dikarya</taxon>
        <taxon>Ascomycota</taxon>
        <taxon>Pezizomycotina</taxon>
        <taxon>Dothideomycetes</taxon>
        <taxon>Dothideomycetidae</taxon>
        <taxon>Mycosphaerellales</taxon>
        <taxon>Extremaceae</taxon>
        <taxon>Vermiconidia</taxon>
    </lineage>
</organism>